<dbReference type="Gene3D" id="3.40.640.10">
    <property type="entry name" value="Type I PLP-dependent aspartate aminotransferase-like (Major domain)"/>
    <property type="match status" value="1"/>
</dbReference>
<keyword evidence="1 3" id="KW-0663">Pyridoxal phosphate</keyword>
<reference evidence="4 5" key="1">
    <citation type="submission" date="2022-03" db="EMBL/GenBank/DDBJ databases">
        <title>Novel taxa within the pig intestine.</title>
        <authorList>
            <person name="Wylensek D."/>
            <person name="Bishof K."/>
            <person name="Afrizal A."/>
            <person name="Clavel T."/>
        </authorList>
    </citation>
    <scope>NUCLEOTIDE SEQUENCE [LARGE SCALE GENOMIC DNA]</scope>
    <source>
        <strain evidence="4 5">Cla-KB-P134</strain>
    </source>
</reference>
<dbReference type="PIRSF" id="PIRSF000390">
    <property type="entry name" value="PLP_StrS"/>
    <property type="match status" value="1"/>
</dbReference>
<keyword evidence="4" id="KW-0032">Aminotransferase</keyword>
<name>A0ABU4WNL0_9FIRM</name>
<comment type="caution">
    <text evidence="4">The sequence shown here is derived from an EMBL/GenBank/DDBJ whole genome shotgun (WGS) entry which is preliminary data.</text>
</comment>
<keyword evidence="4" id="KW-0808">Transferase</keyword>
<dbReference type="InterPro" id="IPR015424">
    <property type="entry name" value="PyrdxlP-dep_Trfase"/>
</dbReference>
<organism evidence="4 5">
    <name type="scientific">Absicoccus intestinalis</name>
    <dbReference type="NCBI Taxonomy" id="2926319"/>
    <lineage>
        <taxon>Bacteria</taxon>
        <taxon>Bacillati</taxon>
        <taxon>Bacillota</taxon>
        <taxon>Erysipelotrichia</taxon>
        <taxon>Erysipelotrichales</taxon>
        <taxon>Erysipelotrichaceae</taxon>
        <taxon>Absicoccus</taxon>
    </lineage>
</organism>
<evidence type="ECO:0000313" key="5">
    <source>
        <dbReference type="Proteomes" id="UP001285244"/>
    </source>
</evidence>
<accession>A0ABU4WNL0</accession>
<dbReference type="CDD" id="cd00616">
    <property type="entry name" value="AHBA_syn"/>
    <property type="match status" value="1"/>
</dbReference>
<proteinExistence type="inferred from homology"/>
<dbReference type="RefSeq" id="WP_320326102.1">
    <property type="nucleotide sequence ID" value="NZ_JALBUS010000013.1"/>
</dbReference>
<keyword evidence="5" id="KW-1185">Reference proteome</keyword>
<dbReference type="InterPro" id="IPR015422">
    <property type="entry name" value="PyrdxlP-dep_Trfase_small"/>
</dbReference>
<protein>
    <submittedName>
        <fullName evidence="4">DegT/DnrJ/EryC1/StrS family aminotransferase</fullName>
    </submittedName>
</protein>
<dbReference type="PANTHER" id="PTHR30244">
    <property type="entry name" value="TRANSAMINASE"/>
    <property type="match status" value="1"/>
</dbReference>
<dbReference type="SUPFAM" id="SSF53383">
    <property type="entry name" value="PLP-dependent transferases"/>
    <property type="match status" value="1"/>
</dbReference>
<dbReference type="Proteomes" id="UP001285244">
    <property type="component" value="Unassembled WGS sequence"/>
</dbReference>
<dbReference type="Pfam" id="PF01041">
    <property type="entry name" value="DegT_DnrJ_EryC1"/>
    <property type="match status" value="1"/>
</dbReference>
<gene>
    <name evidence="4" type="ORF">MOZ64_08300</name>
</gene>
<evidence type="ECO:0000256" key="3">
    <source>
        <dbReference type="RuleBase" id="RU004508"/>
    </source>
</evidence>
<dbReference type="InterPro" id="IPR000653">
    <property type="entry name" value="DegT/StrS_aminotransferase"/>
</dbReference>
<dbReference type="EMBL" id="JALBUS010000013">
    <property type="protein sequence ID" value="MDX8417833.1"/>
    <property type="molecule type" value="Genomic_DNA"/>
</dbReference>
<comment type="similarity">
    <text evidence="2 3">Belongs to the DegT/DnrJ/EryC1 family.</text>
</comment>
<dbReference type="InterPro" id="IPR015421">
    <property type="entry name" value="PyrdxlP-dep_Trfase_major"/>
</dbReference>
<dbReference type="Gene3D" id="3.90.1150.10">
    <property type="entry name" value="Aspartate Aminotransferase, domain 1"/>
    <property type="match status" value="1"/>
</dbReference>
<sequence length="382" mass="43194">MKIPFVTFKPLEKDLDKRLRDAFDRVYNRSWYIEGEEDKNFEKIFANYCETKYAVGCGNGLDSLMLSLKALGIGVGDEVIVPSNTYIATALAVTYTGATPIFVEPDIRTFNIDPLKIEEKINEKTKAIIPVHLYGQACDMDPIMSLADKYKLKVVEDCAQAHGATYKGRKIGSFGNAAGFSFYPGKNLGALGDAGAIITNNKEIANKVRALGNYGSDYKYHHIYKGHNSRLDELQAAFLTAKLPFLDKVNLNRRETANKYLNGINNPNVILPFVPYYTEPVWHIFGVRIKTNEEKNGKIKLGVGRNSLEKWLNDNGIGTNKHYPIPIHLQKCYENMRFHKGDFPIAEEISATELSLPLYYGMTDEEIKFVIDKINEWNPEEK</sequence>
<evidence type="ECO:0000313" key="4">
    <source>
        <dbReference type="EMBL" id="MDX8417833.1"/>
    </source>
</evidence>
<evidence type="ECO:0000256" key="1">
    <source>
        <dbReference type="ARBA" id="ARBA00022898"/>
    </source>
</evidence>
<evidence type="ECO:0000256" key="2">
    <source>
        <dbReference type="ARBA" id="ARBA00037999"/>
    </source>
</evidence>
<dbReference type="GO" id="GO:0008483">
    <property type="term" value="F:transaminase activity"/>
    <property type="evidence" value="ECO:0007669"/>
    <property type="project" value="UniProtKB-KW"/>
</dbReference>
<dbReference type="PANTHER" id="PTHR30244:SF36">
    <property type="entry name" value="3-OXO-GLUCOSE-6-PHOSPHATE:GLUTAMATE AMINOTRANSFERASE"/>
    <property type="match status" value="1"/>
</dbReference>